<accession>A0ABU4D4Z1</accession>
<protein>
    <recommendedName>
        <fullName evidence="1">DUF6745 domain-containing protein</fullName>
    </recommendedName>
</protein>
<evidence type="ECO:0000259" key="1">
    <source>
        <dbReference type="Pfam" id="PF20530"/>
    </source>
</evidence>
<dbReference type="InterPro" id="IPR046633">
    <property type="entry name" value="DUF6745"/>
</dbReference>
<reference evidence="2 3" key="1">
    <citation type="submission" date="2023-10" db="EMBL/GenBank/DDBJ databases">
        <title>Development of a sustainable strategy for remediation of hydrocarbon-contaminated territories based on the waste exchange concept.</title>
        <authorList>
            <person name="Krivoruchko A."/>
        </authorList>
    </citation>
    <scope>NUCLEOTIDE SEQUENCE [LARGE SCALE GENOMIC DNA]</scope>
    <source>
        <strain evidence="2 3">IEGM 1327</strain>
    </source>
</reference>
<gene>
    <name evidence="2" type="ORF">R3P93_19695</name>
</gene>
<dbReference type="EMBL" id="JAWLKF010000013">
    <property type="protein sequence ID" value="MDV6304792.1"/>
    <property type="molecule type" value="Genomic_DNA"/>
</dbReference>
<proteinExistence type="predicted"/>
<dbReference type="Pfam" id="PF20530">
    <property type="entry name" value="DUF6745"/>
    <property type="match status" value="1"/>
</dbReference>
<name>A0ABU4D4Z1_9NOCA</name>
<organism evidence="2 3">
    <name type="scientific">Rhodococcus cerastii</name>
    <dbReference type="NCBI Taxonomy" id="908616"/>
    <lineage>
        <taxon>Bacteria</taxon>
        <taxon>Bacillati</taxon>
        <taxon>Actinomycetota</taxon>
        <taxon>Actinomycetes</taxon>
        <taxon>Mycobacteriales</taxon>
        <taxon>Nocardiaceae</taxon>
        <taxon>Rhodococcus</taxon>
    </lineage>
</organism>
<feature type="domain" description="DUF6745" evidence="1">
    <location>
        <begin position="211"/>
        <end position="404"/>
    </location>
</feature>
<evidence type="ECO:0000313" key="3">
    <source>
        <dbReference type="Proteomes" id="UP001186104"/>
    </source>
</evidence>
<keyword evidence="3" id="KW-1185">Reference proteome</keyword>
<sequence>MPMPSTFPRRGTFSDNPDEYAESIRAVCAQRDRWLGYGLKSGPSDRTTAESAVAQLYRKSGHPDPQFVWVPSPAAAAELITARTLANNADVGARIASILSDSRHRMDQRIDRRQIEWPQQYFYSDRNAQRDLVARIDVSRRSPTDAARAGISPDPIIRRTVRKSLHTSLFDGVATAVRSLAPHPFGTVSWYGQQEAHRVAYYDIYRSFGLMTFGHEDNELLDIQSALVESTGWWWAFDDIAVMSERPTVLHTEPIPDPVHGEVRLHNSSSPAVEFGDGSGVHVLNGTVVPKWVIHDPTVERITVERNVEIRRSAIERIGWDAYLDRAGLRLVDTDDDPGNPGCTLQLFATPAGWGGEGRILLAVNGSRERDGERRRYGLRVPGAFSSAVDAAGWTYGLAGADYGRLLRRT</sequence>
<comment type="caution">
    <text evidence="2">The sequence shown here is derived from an EMBL/GenBank/DDBJ whole genome shotgun (WGS) entry which is preliminary data.</text>
</comment>
<dbReference type="Proteomes" id="UP001186104">
    <property type="component" value="Unassembled WGS sequence"/>
</dbReference>
<evidence type="ECO:0000313" key="2">
    <source>
        <dbReference type="EMBL" id="MDV6304792.1"/>
    </source>
</evidence>